<sequence length="95" mass="10155">MIGDPARPLRRTGEDFLDAVKSAITPPPHVLLLHEGPNGETQDQLGNATLRALLDRQAPALTPCGHVHWDKPAARLGTGHIINVDARAVILTATD</sequence>
<accession>A0A919VY12</accession>
<evidence type="ECO:0000313" key="1">
    <source>
        <dbReference type="EMBL" id="GIM81705.1"/>
    </source>
</evidence>
<dbReference type="Proteomes" id="UP000680865">
    <property type="component" value="Unassembled WGS sequence"/>
</dbReference>
<gene>
    <name evidence="1" type="ORF">Aco04nite_77920</name>
</gene>
<protein>
    <submittedName>
        <fullName evidence="1">Uncharacterized protein</fullName>
    </submittedName>
</protein>
<dbReference type="RefSeq" id="WP_213002188.1">
    <property type="nucleotide sequence ID" value="NZ_BAAATW010000004.1"/>
</dbReference>
<dbReference type="AlphaFoldDB" id="A0A919VY12"/>
<proteinExistence type="predicted"/>
<dbReference type="InterPro" id="IPR029052">
    <property type="entry name" value="Metallo-depent_PP-like"/>
</dbReference>
<reference evidence="1" key="1">
    <citation type="submission" date="2021-03" db="EMBL/GenBank/DDBJ databases">
        <title>Whole genome shotgun sequence of Actinoplanes consettensis NBRC 14913.</title>
        <authorList>
            <person name="Komaki H."/>
            <person name="Tamura T."/>
        </authorList>
    </citation>
    <scope>NUCLEOTIDE SEQUENCE</scope>
    <source>
        <strain evidence="1">NBRC 14913</strain>
    </source>
</reference>
<dbReference type="SUPFAM" id="SSF56300">
    <property type="entry name" value="Metallo-dependent phosphatases"/>
    <property type="match status" value="1"/>
</dbReference>
<comment type="caution">
    <text evidence="1">The sequence shown here is derived from an EMBL/GenBank/DDBJ whole genome shotgun (WGS) entry which is preliminary data.</text>
</comment>
<evidence type="ECO:0000313" key="2">
    <source>
        <dbReference type="Proteomes" id="UP000680865"/>
    </source>
</evidence>
<name>A0A919VY12_9ACTN</name>
<organism evidence="1 2">
    <name type="scientific">Winogradskya consettensis</name>
    <dbReference type="NCBI Taxonomy" id="113560"/>
    <lineage>
        <taxon>Bacteria</taxon>
        <taxon>Bacillati</taxon>
        <taxon>Actinomycetota</taxon>
        <taxon>Actinomycetes</taxon>
        <taxon>Micromonosporales</taxon>
        <taxon>Micromonosporaceae</taxon>
        <taxon>Winogradskya</taxon>
    </lineage>
</organism>
<dbReference type="EMBL" id="BOQP01000048">
    <property type="protein sequence ID" value="GIM81705.1"/>
    <property type="molecule type" value="Genomic_DNA"/>
</dbReference>
<keyword evidence="2" id="KW-1185">Reference proteome</keyword>